<dbReference type="GO" id="GO:0005886">
    <property type="term" value="C:plasma membrane"/>
    <property type="evidence" value="ECO:0007669"/>
    <property type="project" value="UniProtKB-SubCell"/>
</dbReference>
<dbReference type="InterPro" id="IPR050428">
    <property type="entry name" value="TCS_sensor_his_kinase"/>
</dbReference>
<evidence type="ECO:0000256" key="9">
    <source>
        <dbReference type="ARBA" id="ARBA00022777"/>
    </source>
</evidence>
<dbReference type="SUPFAM" id="SSF47384">
    <property type="entry name" value="Homodimeric domain of signal transducing histidine kinase"/>
    <property type="match status" value="1"/>
</dbReference>
<evidence type="ECO:0000256" key="14">
    <source>
        <dbReference type="SAM" id="Phobius"/>
    </source>
</evidence>
<feature type="transmembrane region" description="Helical" evidence="14">
    <location>
        <begin position="176"/>
        <end position="198"/>
    </location>
</feature>
<keyword evidence="13 14" id="KW-0472">Membrane</keyword>
<keyword evidence="6 16" id="KW-0808">Transferase</keyword>
<dbReference type="PROSITE" id="PS50109">
    <property type="entry name" value="HIS_KIN"/>
    <property type="match status" value="1"/>
</dbReference>
<evidence type="ECO:0000256" key="6">
    <source>
        <dbReference type="ARBA" id="ARBA00022679"/>
    </source>
</evidence>
<keyword evidence="12" id="KW-0902">Two-component regulatory system</keyword>
<feature type="transmembrane region" description="Helical" evidence="14">
    <location>
        <begin position="20"/>
        <end position="45"/>
    </location>
</feature>
<dbReference type="CDD" id="cd00082">
    <property type="entry name" value="HisKA"/>
    <property type="match status" value="1"/>
</dbReference>
<evidence type="ECO:0000256" key="10">
    <source>
        <dbReference type="ARBA" id="ARBA00022840"/>
    </source>
</evidence>
<dbReference type="SMART" id="SM00387">
    <property type="entry name" value="HATPase_c"/>
    <property type="match status" value="1"/>
</dbReference>
<evidence type="ECO:0000256" key="12">
    <source>
        <dbReference type="ARBA" id="ARBA00023012"/>
    </source>
</evidence>
<evidence type="ECO:0000259" key="15">
    <source>
        <dbReference type="PROSITE" id="PS50109"/>
    </source>
</evidence>
<keyword evidence="9" id="KW-0418">Kinase</keyword>
<keyword evidence="4" id="KW-1003">Cell membrane</keyword>
<evidence type="ECO:0000256" key="4">
    <source>
        <dbReference type="ARBA" id="ARBA00022475"/>
    </source>
</evidence>
<proteinExistence type="predicted"/>
<protein>
    <recommendedName>
        <fullName evidence="3">histidine kinase</fullName>
        <ecNumber evidence="3">2.7.13.3</ecNumber>
    </recommendedName>
</protein>
<dbReference type="PRINTS" id="PR00344">
    <property type="entry name" value="BCTRLSENSOR"/>
</dbReference>
<dbReference type="GO" id="GO:0005524">
    <property type="term" value="F:ATP binding"/>
    <property type="evidence" value="ECO:0007669"/>
    <property type="project" value="UniProtKB-KW"/>
</dbReference>
<dbReference type="OrthoDB" id="417111at2"/>
<dbReference type="InterPro" id="IPR036097">
    <property type="entry name" value="HisK_dim/P_sf"/>
</dbReference>
<dbReference type="Pfam" id="PF02518">
    <property type="entry name" value="HATPase_c"/>
    <property type="match status" value="1"/>
</dbReference>
<dbReference type="AlphaFoldDB" id="A0A2W1JVW2"/>
<keyword evidence="11 14" id="KW-1133">Transmembrane helix</keyword>
<organism evidence="16 17">
    <name type="scientific">Acaryochloris thomasi RCC1774</name>
    <dbReference type="NCBI Taxonomy" id="1764569"/>
    <lineage>
        <taxon>Bacteria</taxon>
        <taxon>Bacillati</taxon>
        <taxon>Cyanobacteriota</taxon>
        <taxon>Cyanophyceae</taxon>
        <taxon>Acaryochloridales</taxon>
        <taxon>Acaryochloridaceae</taxon>
        <taxon>Acaryochloris</taxon>
        <taxon>Acaryochloris thomasi</taxon>
    </lineage>
</organism>
<evidence type="ECO:0000256" key="11">
    <source>
        <dbReference type="ARBA" id="ARBA00022989"/>
    </source>
</evidence>
<reference evidence="16 17" key="1">
    <citation type="journal article" date="2018" name="Sci. Rep.">
        <title>A novel species of the marine cyanobacterium Acaryochloris with a unique pigment content and lifestyle.</title>
        <authorList>
            <person name="Partensky F."/>
            <person name="Six C."/>
            <person name="Ratin M."/>
            <person name="Garczarek L."/>
            <person name="Vaulot D."/>
            <person name="Probert I."/>
            <person name="Calteau A."/>
            <person name="Gourvil P."/>
            <person name="Marie D."/>
            <person name="Grebert T."/>
            <person name="Bouchier C."/>
            <person name="Le Panse S."/>
            <person name="Gachenot M."/>
            <person name="Rodriguez F."/>
            <person name="Garrido J.L."/>
        </authorList>
    </citation>
    <scope>NUCLEOTIDE SEQUENCE [LARGE SCALE GENOMIC DNA]</scope>
    <source>
        <strain evidence="16 17">RCC1774</strain>
    </source>
</reference>
<name>A0A2W1JVW2_9CYAN</name>
<evidence type="ECO:0000313" key="17">
    <source>
        <dbReference type="Proteomes" id="UP000248857"/>
    </source>
</evidence>
<evidence type="ECO:0000256" key="3">
    <source>
        <dbReference type="ARBA" id="ARBA00012438"/>
    </source>
</evidence>
<comment type="caution">
    <text evidence="16">The sequence shown here is derived from an EMBL/GenBank/DDBJ whole genome shotgun (WGS) entry which is preliminary data.</text>
</comment>
<dbReference type="Gene3D" id="1.10.287.130">
    <property type="match status" value="1"/>
</dbReference>
<dbReference type="GO" id="GO:0000155">
    <property type="term" value="F:phosphorelay sensor kinase activity"/>
    <property type="evidence" value="ECO:0007669"/>
    <property type="project" value="InterPro"/>
</dbReference>
<dbReference type="InterPro" id="IPR036890">
    <property type="entry name" value="HATPase_C_sf"/>
</dbReference>
<keyword evidence="5" id="KW-0597">Phosphoprotein</keyword>
<feature type="domain" description="Histidine kinase" evidence="15">
    <location>
        <begin position="219"/>
        <end position="439"/>
    </location>
</feature>
<evidence type="ECO:0000256" key="1">
    <source>
        <dbReference type="ARBA" id="ARBA00000085"/>
    </source>
</evidence>
<keyword evidence="8" id="KW-0547">Nucleotide-binding</keyword>
<evidence type="ECO:0000256" key="13">
    <source>
        <dbReference type="ARBA" id="ARBA00023136"/>
    </source>
</evidence>
<accession>A0A2W1JVW2</accession>
<comment type="catalytic activity">
    <reaction evidence="1">
        <text>ATP + protein L-histidine = ADP + protein N-phospho-L-histidine.</text>
        <dbReference type="EC" id="2.7.13.3"/>
    </reaction>
</comment>
<dbReference type="Gene3D" id="3.30.565.10">
    <property type="entry name" value="Histidine kinase-like ATPase, C-terminal domain"/>
    <property type="match status" value="1"/>
</dbReference>
<dbReference type="InterPro" id="IPR004358">
    <property type="entry name" value="Sig_transdc_His_kin-like_C"/>
</dbReference>
<gene>
    <name evidence="16" type="primary">phoR_4</name>
    <name evidence="16" type="ORF">C1752_03423</name>
</gene>
<dbReference type="Pfam" id="PF00512">
    <property type="entry name" value="HisKA"/>
    <property type="match status" value="1"/>
</dbReference>
<comment type="subcellular location">
    <subcellularLocation>
        <location evidence="2">Cell membrane</location>
    </subcellularLocation>
</comment>
<evidence type="ECO:0000256" key="2">
    <source>
        <dbReference type="ARBA" id="ARBA00004236"/>
    </source>
</evidence>
<dbReference type="InterPro" id="IPR003594">
    <property type="entry name" value="HATPase_dom"/>
</dbReference>
<evidence type="ECO:0000256" key="7">
    <source>
        <dbReference type="ARBA" id="ARBA00022692"/>
    </source>
</evidence>
<dbReference type="EMBL" id="PQWO01000009">
    <property type="protein sequence ID" value="PZD72587.1"/>
    <property type="molecule type" value="Genomic_DNA"/>
</dbReference>
<dbReference type="FunFam" id="3.30.565.10:FF:000023">
    <property type="entry name" value="PAS domain-containing sensor histidine kinase"/>
    <property type="match status" value="1"/>
</dbReference>
<dbReference type="Proteomes" id="UP000248857">
    <property type="component" value="Unassembled WGS sequence"/>
</dbReference>
<keyword evidence="17" id="KW-1185">Reference proteome</keyword>
<dbReference type="PANTHER" id="PTHR45436:SF5">
    <property type="entry name" value="SENSOR HISTIDINE KINASE TRCS"/>
    <property type="match status" value="1"/>
</dbReference>
<sequence length="461" mass="51294">MVLGIDLNRIRNPLFKDLRWRLLLSYLVVMASILAVFGAGVYSFFSRRFYRQIDQQLTLLAQAAAPSLSDIERSGSQYLDRVPEVPWRNIFNRDYQSLEWFSASGELLASKGKISSSLPPRLKSQDLTILSERPLKVRMYTISVHSDTDTVNEPLLRGYIRASQSTEEVKNAQKRLVWGLGMGGGVALCFVGVGGLWLTERALQPIEQSFRRLKQFTADASHELRSPLTVIKTSAEVMLNHPERVHPKDARKLAAIVEATGQINHLVEDLLFLARTDAVATCSSVQDWMPVQLDQVLREQTVCLEESAQAKGITLQSQNLIPMLVVGDAHQLRRLFSNLLRNALQYTPGGGTVTLSVARQNQTAIVMVEDTGVGIDRDHFSLIFDRFWRAESARTSRKGGMGLGLAIAKSIANVHQGKITLTSKVGVGSCFRVHLPAVQFPRRRLLNQATAVETCEKASNS</sequence>
<dbReference type="InterPro" id="IPR005467">
    <property type="entry name" value="His_kinase_dom"/>
</dbReference>
<keyword evidence="10" id="KW-0067">ATP-binding</keyword>
<dbReference type="PANTHER" id="PTHR45436">
    <property type="entry name" value="SENSOR HISTIDINE KINASE YKOH"/>
    <property type="match status" value="1"/>
</dbReference>
<evidence type="ECO:0000256" key="5">
    <source>
        <dbReference type="ARBA" id="ARBA00022553"/>
    </source>
</evidence>
<dbReference type="SMART" id="SM00388">
    <property type="entry name" value="HisKA"/>
    <property type="match status" value="1"/>
</dbReference>
<evidence type="ECO:0000313" key="16">
    <source>
        <dbReference type="EMBL" id="PZD72587.1"/>
    </source>
</evidence>
<keyword evidence="7 14" id="KW-0812">Transmembrane</keyword>
<dbReference type="InterPro" id="IPR003661">
    <property type="entry name" value="HisK_dim/P_dom"/>
</dbReference>
<dbReference type="EC" id="2.7.13.3" evidence="3"/>
<evidence type="ECO:0000256" key="8">
    <source>
        <dbReference type="ARBA" id="ARBA00022741"/>
    </source>
</evidence>
<dbReference type="SUPFAM" id="SSF55874">
    <property type="entry name" value="ATPase domain of HSP90 chaperone/DNA topoisomerase II/histidine kinase"/>
    <property type="match status" value="1"/>
</dbReference>